<sequence length="132" mass="15005">MYSQVVTRKKKQNDDAARRPGDVIYSQIEMKNVNPRSKDDSETRRSDVVYSMITSKNMRPNDDASKLDDVTYADVDLKKPKKPNRKQGKHTEGADIVYSELKQNTDKGDLTETADATYAQVRKKGRKYNAGS</sequence>
<protein>
    <submittedName>
        <fullName evidence="2">Uncharacterized protein</fullName>
    </submittedName>
</protein>
<name>A0A7J6B381_AMEME</name>
<feature type="compositionally biased region" description="Basic residues" evidence="1">
    <location>
        <begin position="121"/>
        <end position="132"/>
    </location>
</feature>
<dbReference type="AlphaFoldDB" id="A0A7J6B381"/>
<keyword evidence="3" id="KW-1185">Reference proteome</keyword>
<proteinExistence type="predicted"/>
<accession>A0A7J6B381</accession>
<comment type="caution">
    <text evidence="2">The sequence shown here is derived from an EMBL/GenBank/DDBJ whole genome shotgun (WGS) entry which is preliminary data.</text>
</comment>
<dbReference type="Proteomes" id="UP000593565">
    <property type="component" value="Unassembled WGS sequence"/>
</dbReference>
<gene>
    <name evidence="2" type="ORF">AMELA_G00060090</name>
</gene>
<organism evidence="2 3">
    <name type="scientific">Ameiurus melas</name>
    <name type="common">Black bullhead</name>
    <name type="synonym">Silurus melas</name>
    <dbReference type="NCBI Taxonomy" id="219545"/>
    <lineage>
        <taxon>Eukaryota</taxon>
        <taxon>Metazoa</taxon>
        <taxon>Chordata</taxon>
        <taxon>Craniata</taxon>
        <taxon>Vertebrata</taxon>
        <taxon>Euteleostomi</taxon>
        <taxon>Actinopterygii</taxon>
        <taxon>Neopterygii</taxon>
        <taxon>Teleostei</taxon>
        <taxon>Ostariophysi</taxon>
        <taxon>Siluriformes</taxon>
        <taxon>Ictaluridae</taxon>
        <taxon>Ameiurus</taxon>
    </lineage>
</organism>
<evidence type="ECO:0000313" key="2">
    <source>
        <dbReference type="EMBL" id="KAF4088907.1"/>
    </source>
</evidence>
<feature type="compositionally biased region" description="Basic residues" evidence="1">
    <location>
        <begin position="79"/>
        <end position="88"/>
    </location>
</feature>
<feature type="compositionally biased region" description="Basic and acidic residues" evidence="1">
    <location>
        <begin position="59"/>
        <end position="69"/>
    </location>
</feature>
<feature type="compositionally biased region" description="Basic and acidic residues" evidence="1">
    <location>
        <begin position="36"/>
        <end position="47"/>
    </location>
</feature>
<evidence type="ECO:0000256" key="1">
    <source>
        <dbReference type="SAM" id="MobiDB-lite"/>
    </source>
</evidence>
<feature type="region of interest" description="Disordered" evidence="1">
    <location>
        <begin position="1"/>
        <end position="132"/>
    </location>
</feature>
<dbReference type="EMBL" id="JAAGNN010000005">
    <property type="protein sequence ID" value="KAF4088907.1"/>
    <property type="molecule type" value="Genomic_DNA"/>
</dbReference>
<feature type="compositionally biased region" description="Basic and acidic residues" evidence="1">
    <location>
        <begin position="12"/>
        <end position="21"/>
    </location>
</feature>
<evidence type="ECO:0000313" key="3">
    <source>
        <dbReference type="Proteomes" id="UP000593565"/>
    </source>
</evidence>
<reference evidence="2 3" key="1">
    <citation type="submission" date="2020-02" db="EMBL/GenBank/DDBJ databases">
        <title>A chromosome-scale genome assembly of the black bullhead catfish (Ameiurus melas).</title>
        <authorList>
            <person name="Wen M."/>
            <person name="Zham M."/>
            <person name="Cabau C."/>
            <person name="Klopp C."/>
            <person name="Donnadieu C."/>
            <person name="Roques C."/>
            <person name="Bouchez O."/>
            <person name="Lampietro C."/>
            <person name="Jouanno E."/>
            <person name="Herpin A."/>
            <person name="Louis A."/>
            <person name="Berthelot C."/>
            <person name="Parey E."/>
            <person name="Roest-Crollius H."/>
            <person name="Braasch I."/>
            <person name="Postlethwait J."/>
            <person name="Robinson-Rechavi M."/>
            <person name="Echchiki A."/>
            <person name="Begum T."/>
            <person name="Montfort J."/>
            <person name="Schartl M."/>
            <person name="Bobe J."/>
            <person name="Guiguen Y."/>
        </authorList>
    </citation>
    <scope>NUCLEOTIDE SEQUENCE [LARGE SCALE GENOMIC DNA]</scope>
    <source>
        <strain evidence="2">M_S1</strain>
        <tissue evidence="2">Blood</tissue>
    </source>
</reference>